<comment type="similarity">
    <text evidence="8">Belongs to the exbB/tolQ family.</text>
</comment>
<keyword evidence="4 9" id="KW-0812">Transmembrane</keyword>
<keyword evidence="7 9" id="KW-0472">Membrane</keyword>
<dbReference type="AlphaFoldDB" id="A0A1F7F9I1"/>
<sequence>MGTSFGALFKALVQGFQGPGGWSMWAIIIPAMLALAIVFERFYFLVIKCGLSRQKFMSDFFQILKTGDHARALKFAKGFNMPLAKTVAAIIENKDKGEKAMNKAVDEIFLTETPKVLRYTPQLVMLANVATLLGLLGTIFGLILAFDAVANVPAAQRAQALATGISVAMATTFFGLLVGIPTLFAHGVISAQTDRIIEEMDEKSSKLINILIGGE</sequence>
<reference evidence="11 12" key="1">
    <citation type="journal article" date="2016" name="Nat. Commun.">
        <title>Thousands of microbial genomes shed light on interconnected biogeochemical processes in an aquifer system.</title>
        <authorList>
            <person name="Anantharaman K."/>
            <person name="Brown C.T."/>
            <person name="Hug L.A."/>
            <person name="Sharon I."/>
            <person name="Castelle C.J."/>
            <person name="Probst A.J."/>
            <person name="Thomas B.C."/>
            <person name="Singh A."/>
            <person name="Wilkins M.J."/>
            <person name="Karaoz U."/>
            <person name="Brodie E.L."/>
            <person name="Williams K.H."/>
            <person name="Hubbard S.S."/>
            <person name="Banfield J.F."/>
        </authorList>
    </citation>
    <scope>NUCLEOTIDE SEQUENCE [LARGE SCALE GENOMIC DNA]</scope>
</reference>
<evidence type="ECO:0000256" key="7">
    <source>
        <dbReference type="ARBA" id="ARBA00023136"/>
    </source>
</evidence>
<evidence type="ECO:0000256" key="9">
    <source>
        <dbReference type="SAM" id="Phobius"/>
    </source>
</evidence>
<dbReference type="Pfam" id="PF01618">
    <property type="entry name" value="MotA_ExbB"/>
    <property type="match status" value="1"/>
</dbReference>
<evidence type="ECO:0000256" key="4">
    <source>
        <dbReference type="ARBA" id="ARBA00022692"/>
    </source>
</evidence>
<comment type="caution">
    <text evidence="11">The sequence shown here is derived from an EMBL/GenBank/DDBJ whole genome shotgun (WGS) entry which is preliminary data.</text>
</comment>
<evidence type="ECO:0000256" key="5">
    <source>
        <dbReference type="ARBA" id="ARBA00022927"/>
    </source>
</evidence>
<evidence type="ECO:0000256" key="3">
    <source>
        <dbReference type="ARBA" id="ARBA00022475"/>
    </source>
</evidence>
<dbReference type="Proteomes" id="UP000179243">
    <property type="component" value="Unassembled WGS sequence"/>
</dbReference>
<feature type="transmembrane region" description="Helical" evidence="9">
    <location>
        <begin position="158"/>
        <end position="185"/>
    </location>
</feature>
<dbReference type="InterPro" id="IPR050790">
    <property type="entry name" value="ExbB/TolQ_transport"/>
</dbReference>
<dbReference type="InterPro" id="IPR002898">
    <property type="entry name" value="MotA_ExbB_proton_chnl"/>
</dbReference>
<dbReference type="EMBL" id="MFYX01000092">
    <property type="protein sequence ID" value="OGK03261.1"/>
    <property type="molecule type" value="Genomic_DNA"/>
</dbReference>
<organism evidence="11 12">
    <name type="scientific">Candidatus Raymondbacteria bacterium RIFOXYD12_FULL_49_13</name>
    <dbReference type="NCBI Taxonomy" id="1817890"/>
    <lineage>
        <taxon>Bacteria</taxon>
        <taxon>Raymondiibacteriota</taxon>
    </lineage>
</organism>
<accession>A0A1F7F9I1</accession>
<evidence type="ECO:0000256" key="6">
    <source>
        <dbReference type="ARBA" id="ARBA00022989"/>
    </source>
</evidence>
<evidence type="ECO:0000256" key="2">
    <source>
        <dbReference type="ARBA" id="ARBA00022448"/>
    </source>
</evidence>
<keyword evidence="3" id="KW-1003">Cell membrane</keyword>
<protein>
    <recommendedName>
        <fullName evidence="10">MotA/TolQ/ExbB proton channel domain-containing protein</fullName>
    </recommendedName>
</protein>
<evidence type="ECO:0000256" key="8">
    <source>
        <dbReference type="RuleBase" id="RU004057"/>
    </source>
</evidence>
<name>A0A1F7F9I1_UNCRA</name>
<keyword evidence="5 8" id="KW-0653">Protein transport</keyword>
<dbReference type="GO" id="GO:0005886">
    <property type="term" value="C:plasma membrane"/>
    <property type="evidence" value="ECO:0007669"/>
    <property type="project" value="UniProtKB-SubCell"/>
</dbReference>
<evidence type="ECO:0000259" key="10">
    <source>
        <dbReference type="Pfam" id="PF01618"/>
    </source>
</evidence>
<evidence type="ECO:0000256" key="1">
    <source>
        <dbReference type="ARBA" id="ARBA00004651"/>
    </source>
</evidence>
<comment type="subcellular location">
    <subcellularLocation>
        <location evidence="1">Cell membrane</location>
        <topology evidence="1">Multi-pass membrane protein</topology>
    </subcellularLocation>
    <subcellularLocation>
        <location evidence="8">Membrane</location>
        <topology evidence="8">Multi-pass membrane protein</topology>
    </subcellularLocation>
</comment>
<dbReference type="GO" id="GO:0017038">
    <property type="term" value="P:protein import"/>
    <property type="evidence" value="ECO:0007669"/>
    <property type="project" value="TreeGrafter"/>
</dbReference>
<gene>
    <name evidence="11" type="ORF">A2519_13115</name>
</gene>
<proteinExistence type="inferred from homology"/>
<keyword evidence="2 8" id="KW-0813">Transport</keyword>
<evidence type="ECO:0000313" key="12">
    <source>
        <dbReference type="Proteomes" id="UP000179243"/>
    </source>
</evidence>
<feature type="transmembrane region" description="Helical" evidence="9">
    <location>
        <begin position="22"/>
        <end position="47"/>
    </location>
</feature>
<feature type="domain" description="MotA/TolQ/ExbB proton channel" evidence="10">
    <location>
        <begin position="88"/>
        <end position="201"/>
    </location>
</feature>
<evidence type="ECO:0000313" key="11">
    <source>
        <dbReference type="EMBL" id="OGK03261.1"/>
    </source>
</evidence>
<feature type="transmembrane region" description="Helical" evidence="9">
    <location>
        <begin position="123"/>
        <end position="146"/>
    </location>
</feature>
<dbReference type="PANTHER" id="PTHR30625">
    <property type="entry name" value="PROTEIN TOLQ"/>
    <property type="match status" value="1"/>
</dbReference>
<dbReference type="PANTHER" id="PTHR30625:SF15">
    <property type="entry name" value="BIOPOLYMER TRANSPORT PROTEIN EXBB"/>
    <property type="match status" value="1"/>
</dbReference>
<keyword evidence="6 9" id="KW-1133">Transmembrane helix</keyword>